<sequence length="205" mass="22094">MSCRVKICGITNLEDALIACRHGADALGFVFYEKSSRYIDPQAANEIVAQLPPFVVPVALFVNAESALIKRVITGSARWTIQFHGDETESTCLQYNRPYIKALRVREGGDILALGQAYSSASAILLDAYKEGVPGGTGESFDWQLIPKDAPFSVILAGGLTPQNVRAAVEQVAPYAVDVSGGVERSKGLKSESRIQEFIIGAKCE</sequence>
<dbReference type="UniPathway" id="UPA00035">
    <property type="reaction ID" value="UER00042"/>
</dbReference>
<organism evidence="12 13">
    <name type="scientific">Marinomonas spartinae</name>
    <dbReference type="NCBI Taxonomy" id="1792290"/>
    <lineage>
        <taxon>Bacteria</taxon>
        <taxon>Pseudomonadati</taxon>
        <taxon>Pseudomonadota</taxon>
        <taxon>Gammaproteobacteria</taxon>
        <taxon>Oceanospirillales</taxon>
        <taxon>Oceanospirillaceae</taxon>
        <taxon>Marinomonas</taxon>
    </lineage>
</organism>
<accession>A0A1A8TCN6</accession>
<dbReference type="AlphaFoldDB" id="A0A1A8TCN6"/>
<dbReference type="PANTHER" id="PTHR42894">
    <property type="entry name" value="N-(5'-PHOSPHORIBOSYL)ANTHRANILATE ISOMERASE"/>
    <property type="match status" value="1"/>
</dbReference>
<dbReference type="InterPro" id="IPR001240">
    <property type="entry name" value="PRAI_dom"/>
</dbReference>
<evidence type="ECO:0000259" key="11">
    <source>
        <dbReference type="Pfam" id="PF00697"/>
    </source>
</evidence>
<dbReference type="GO" id="GO:0004640">
    <property type="term" value="F:phosphoribosylanthranilate isomerase activity"/>
    <property type="evidence" value="ECO:0007669"/>
    <property type="project" value="UniProtKB-UniRule"/>
</dbReference>
<keyword evidence="8 10" id="KW-0057">Aromatic amino acid biosynthesis</keyword>
<dbReference type="HAMAP" id="MF_00135">
    <property type="entry name" value="PRAI"/>
    <property type="match status" value="1"/>
</dbReference>
<dbReference type="STRING" id="1792290.MSP8886_01571"/>
<gene>
    <name evidence="10 12" type="primary">trpF</name>
    <name evidence="12" type="ORF">MSP8886_01571</name>
</gene>
<feature type="domain" description="N-(5'phosphoribosyl) anthranilate isomerase (PRAI)" evidence="11">
    <location>
        <begin position="5"/>
        <end position="199"/>
    </location>
</feature>
<protein>
    <recommendedName>
        <fullName evidence="5 10">N-(5'-phosphoribosyl)anthranilate isomerase</fullName>
        <shortName evidence="10">PRAI</shortName>
        <ecNumber evidence="4 10">5.3.1.24</ecNumber>
    </recommendedName>
</protein>
<evidence type="ECO:0000256" key="8">
    <source>
        <dbReference type="ARBA" id="ARBA00023141"/>
    </source>
</evidence>
<dbReference type="SUPFAM" id="SSF51366">
    <property type="entry name" value="Ribulose-phoshate binding barrel"/>
    <property type="match status" value="1"/>
</dbReference>
<dbReference type="EC" id="5.3.1.24" evidence="4 10"/>
<evidence type="ECO:0000256" key="3">
    <source>
        <dbReference type="ARBA" id="ARBA00007571"/>
    </source>
</evidence>
<dbReference type="FunFam" id="3.20.20.70:FF:000075">
    <property type="entry name" value="Tryptophan biosynthesis protein TRP1"/>
    <property type="match status" value="1"/>
</dbReference>
<evidence type="ECO:0000256" key="5">
    <source>
        <dbReference type="ARBA" id="ARBA00022272"/>
    </source>
</evidence>
<dbReference type="PANTHER" id="PTHR42894:SF1">
    <property type="entry name" value="N-(5'-PHOSPHORIBOSYL)ANTHRANILATE ISOMERASE"/>
    <property type="match status" value="1"/>
</dbReference>
<keyword evidence="9 10" id="KW-0413">Isomerase</keyword>
<evidence type="ECO:0000313" key="13">
    <source>
        <dbReference type="Proteomes" id="UP000092544"/>
    </source>
</evidence>
<dbReference type="GO" id="GO:0000162">
    <property type="term" value="P:L-tryptophan biosynthetic process"/>
    <property type="evidence" value="ECO:0007669"/>
    <property type="project" value="UniProtKB-UniRule"/>
</dbReference>
<evidence type="ECO:0000256" key="2">
    <source>
        <dbReference type="ARBA" id="ARBA00004664"/>
    </source>
</evidence>
<dbReference type="OrthoDB" id="9796196at2"/>
<evidence type="ECO:0000256" key="4">
    <source>
        <dbReference type="ARBA" id="ARBA00012572"/>
    </source>
</evidence>
<comment type="catalytic activity">
    <reaction evidence="1 10">
        <text>N-(5-phospho-beta-D-ribosyl)anthranilate = 1-(2-carboxyphenylamino)-1-deoxy-D-ribulose 5-phosphate</text>
        <dbReference type="Rhea" id="RHEA:21540"/>
        <dbReference type="ChEBI" id="CHEBI:18277"/>
        <dbReference type="ChEBI" id="CHEBI:58613"/>
        <dbReference type="EC" id="5.3.1.24"/>
    </reaction>
</comment>
<dbReference type="RefSeq" id="WP_067014622.1">
    <property type="nucleotide sequence ID" value="NZ_FLOB01000003.1"/>
</dbReference>
<dbReference type="CDD" id="cd00405">
    <property type="entry name" value="PRAI"/>
    <property type="match status" value="1"/>
</dbReference>
<dbReference type="InterPro" id="IPR044643">
    <property type="entry name" value="TrpF_fam"/>
</dbReference>
<evidence type="ECO:0000256" key="9">
    <source>
        <dbReference type="ARBA" id="ARBA00023235"/>
    </source>
</evidence>
<dbReference type="InterPro" id="IPR013785">
    <property type="entry name" value="Aldolase_TIM"/>
</dbReference>
<keyword evidence="13" id="KW-1185">Reference proteome</keyword>
<dbReference type="Pfam" id="PF00697">
    <property type="entry name" value="PRAI"/>
    <property type="match status" value="1"/>
</dbReference>
<evidence type="ECO:0000256" key="7">
    <source>
        <dbReference type="ARBA" id="ARBA00022822"/>
    </source>
</evidence>
<dbReference type="Proteomes" id="UP000092544">
    <property type="component" value="Unassembled WGS sequence"/>
</dbReference>
<comment type="similarity">
    <text evidence="3 10">Belongs to the TrpF family.</text>
</comment>
<reference evidence="12 13" key="1">
    <citation type="submission" date="2016-06" db="EMBL/GenBank/DDBJ databases">
        <authorList>
            <person name="Kjaerup R.B."/>
            <person name="Dalgaard T.S."/>
            <person name="Juul-Madsen H.R."/>
        </authorList>
    </citation>
    <scope>NUCLEOTIDE SEQUENCE [LARGE SCALE GENOMIC DNA]</scope>
    <source>
        <strain evidence="12 13">CECT 8886</strain>
    </source>
</reference>
<dbReference type="NCBIfam" id="NF002298">
    <property type="entry name" value="PRK01222.1-4"/>
    <property type="match status" value="1"/>
</dbReference>
<dbReference type="Gene3D" id="3.20.20.70">
    <property type="entry name" value="Aldolase class I"/>
    <property type="match status" value="1"/>
</dbReference>
<evidence type="ECO:0000313" key="12">
    <source>
        <dbReference type="EMBL" id="SBS29672.1"/>
    </source>
</evidence>
<dbReference type="InterPro" id="IPR011060">
    <property type="entry name" value="RibuloseP-bd_barrel"/>
</dbReference>
<keyword evidence="6 10" id="KW-0028">Amino-acid biosynthesis</keyword>
<proteinExistence type="inferred from homology"/>
<evidence type="ECO:0000256" key="10">
    <source>
        <dbReference type="HAMAP-Rule" id="MF_00135"/>
    </source>
</evidence>
<evidence type="ECO:0000256" key="1">
    <source>
        <dbReference type="ARBA" id="ARBA00001164"/>
    </source>
</evidence>
<dbReference type="EMBL" id="FLOB01000003">
    <property type="protein sequence ID" value="SBS29672.1"/>
    <property type="molecule type" value="Genomic_DNA"/>
</dbReference>
<name>A0A1A8TCN6_9GAMM</name>
<evidence type="ECO:0000256" key="6">
    <source>
        <dbReference type="ARBA" id="ARBA00022605"/>
    </source>
</evidence>
<comment type="pathway">
    <text evidence="2 10">Amino-acid biosynthesis; L-tryptophan biosynthesis; L-tryptophan from chorismate: step 3/5.</text>
</comment>
<keyword evidence="7 10" id="KW-0822">Tryptophan biosynthesis</keyword>